<accession>W4G8B2</accession>
<dbReference type="GO" id="GO:0003676">
    <property type="term" value="F:nucleic acid binding"/>
    <property type="evidence" value="ECO:0007669"/>
    <property type="project" value="InterPro"/>
</dbReference>
<dbReference type="GeneID" id="20812463"/>
<dbReference type="PANTHER" id="PTHR47169:SF4">
    <property type="entry name" value="TRANSPOSASE TC1-LIKE DOMAIN-CONTAINING PROTEIN"/>
    <property type="match status" value="1"/>
</dbReference>
<dbReference type="RefSeq" id="XP_009835332.1">
    <property type="nucleotide sequence ID" value="XM_009837030.1"/>
</dbReference>
<feature type="compositionally biased region" description="Basic and acidic residues" evidence="1">
    <location>
        <begin position="185"/>
        <end position="196"/>
    </location>
</feature>
<dbReference type="OrthoDB" id="1739492at2759"/>
<dbReference type="InterPro" id="IPR056671">
    <property type="entry name" value="DUF7769"/>
</dbReference>
<dbReference type="PANTHER" id="PTHR47169">
    <property type="entry name" value="OS01G0541250 PROTEIN"/>
    <property type="match status" value="1"/>
</dbReference>
<dbReference type="Gene3D" id="3.30.420.10">
    <property type="entry name" value="Ribonuclease H-like superfamily/Ribonuclease H"/>
    <property type="match status" value="1"/>
</dbReference>
<evidence type="ECO:0000256" key="1">
    <source>
        <dbReference type="SAM" id="MobiDB-lite"/>
    </source>
</evidence>
<sequence length="196" mass="22840">MRASPKANLNNDQRQSVLHLLLVCLREGKLPHGSFQFVAGKFGVTRSTIRLIWLRAQVDLNNVQRICESVALQKYSSYVKPALTDANKSLHFKNLMDTVHIDEKWFYMTRIKRMFYLAPGEKPPHRKCKSKRFITKVMILSAVARPRWNNNTGEWFDGKLRTWHFTEMAPAMRSSRNRPAGTMELKTKNVDKTAYR</sequence>
<name>W4G8B2_APHAT</name>
<dbReference type="AlphaFoldDB" id="W4G8B2"/>
<evidence type="ECO:0000259" key="2">
    <source>
        <dbReference type="Pfam" id="PF24964"/>
    </source>
</evidence>
<feature type="region of interest" description="Disordered" evidence="1">
    <location>
        <begin position="176"/>
        <end position="196"/>
    </location>
</feature>
<reference evidence="3" key="1">
    <citation type="submission" date="2013-12" db="EMBL/GenBank/DDBJ databases">
        <title>The Genome Sequence of Aphanomyces astaci APO3.</title>
        <authorList>
            <consortium name="The Broad Institute Genomics Platform"/>
            <person name="Russ C."/>
            <person name="Tyler B."/>
            <person name="van West P."/>
            <person name="Dieguez-Uribeondo J."/>
            <person name="Young S.K."/>
            <person name="Zeng Q."/>
            <person name="Gargeya S."/>
            <person name="Fitzgerald M."/>
            <person name="Abouelleil A."/>
            <person name="Alvarado L."/>
            <person name="Chapman S.B."/>
            <person name="Gainer-Dewar J."/>
            <person name="Goldberg J."/>
            <person name="Griggs A."/>
            <person name="Gujja S."/>
            <person name="Hansen M."/>
            <person name="Howarth C."/>
            <person name="Imamovic A."/>
            <person name="Ireland A."/>
            <person name="Larimer J."/>
            <person name="McCowan C."/>
            <person name="Murphy C."/>
            <person name="Pearson M."/>
            <person name="Poon T.W."/>
            <person name="Priest M."/>
            <person name="Roberts A."/>
            <person name="Saif S."/>
            <person name="Shea T."/>
            <person name="Sykes S."/>
            <person name="Wortman J."/>
            <person name="Nusbaum C."/>
            <person name="Birren B."/>
        </authorList>
    </citation>
    <scope>NUCLEOTIDE SEQUENCE [LARGE SCALE GENOMIC DNA]</scope>
    <source>
        <strain evidence="3">APO3</strain>
    </source>
</reference>
<proteinExistence type="predicted"/>
<protein>
    <recommendedName>
        <fullName evidence="2">DUF7769 domain-containing protein</fullName>
    </recommendedName>
</protein>
<organism evidence="3">
    <name type="scientific">Aphanomyces astaci</name>
    <name type="common">Crayfish plague agent</name>
    <dbReference type="NCBI Taxonomy" id="112090"/>
    <lineage>
        <taxon>Eukaryota</taxon>
        <taxon>Sar</taxon>
        <taxon>Stramenopiles</taxon>
        <taxon>Oomycota</taxon>
        <taxon>Saprolegniomycetes</taxon>
        <taxon>Saprolegniales</taxon>
        <taxon>Verrucalvaceae</taxon>
        <taxon>Aphanomyces</taxon>
    </lineage>
</organism>
<dbReference type="VEuPathDB" id="FungiDB:H257_10467"/>
<evidence type="ECO:0000313" key="3">
    <source>
        <dbReference type="EMBL" id="ETV75284.1"/>
    </source>
</evidence>
<dbReference type="EMBL" id="KI913141">
    <property type="protein sequence ID" value="ETV75284.1"/>
    <property type="molecule type" value="Genomic_DNA"/>
</dbReference>
<gene>
    <name evidence="3" type="ORF">H257_10467</name>
</gene>
<feature type="domain" description="DUF7769" evidence="2">
    <location>
        <begin position="9"/>
        <end position="58"/>
    </location>
</feature>
<dbReference type="Pfam" id="PF24964">
    <property type="entry name" value="DUF7769"/>
    <property type="match status" value="1"/>
</dbReference>
<dbReference type="InterPro" id="IPR036397">
    <property type="entry name" value="RNaseH_sf"/>
</dbReference>